<dbReference type="SUPFAM" id="SSF50978">
    <property type="entry name" value="WD40 repeat-like"/>
    <property type="match status" value="1"/>
</dbReference>
<dbReference type="VEuPathDB" id="MicrosporidiaDB:NEQG_00230"/>
<dbReference type="Proteomes" id="UP000002872">
    <property type="component" value="Unassembled WGS sequence"/>
</dbReference>
<dbReference type="InterPro" id="IPR036322">
    <property type="entry name" value="WD40_repeat_dom_sf"/>
</dbReference>
<feature type="non-terminal residue" evidence="1">
    <location>
        <position position="276"/>
    </location>
</feature>
<proteinExistence type="predicted"/>
<reference evidence="1" key="1">
    <citation type="submission" date="2011-01" db="EMBL/GenBank/DDBJ databases">
        <title>The Genome Sequence of Nematocida parisii strain ERTm3.</title>
        <authorList>
            <consortium name="The Broad Institute Genome Sequencing Platform"/>
            <consortium name="The Broad Institute Genome Sequencing Center for Infectious Disease"/>
            <person name="Cuomo C."/>
            <person name="Troemel E."/>
            <person name="Young S.K."/>
            <person name="Zeng Q."/>
            <person name="Gargeya S."/>
            <person name="Fitzgerald M."/>
            <person name="Haas B."/>
            <person name="Abouelleil A."/>
            <person name="Alvarado L."/>
            <person name="Arachchi H.M."/>
            <person name="Berlin A."/>
            <person name="Chapman S.B."/>
            <person name="Gearin G."/>
            <person name="Goldberg J."/>
            <person name="Griggs A."/>
            <person name="Gujja S."/>
            <person name="Hansen M."/>
            <person name="Heiman D."/>
            <person name="Howarth C."/>
            <person name="Larimer J."/>
            <person name="Lui A."/>
            <person name="MacDonald P.J.P."/>
            <person name="McCowen C."/>
            <person name="Montmayeur A."/>
            <person name="Murphy C."/>
            <person name="Neiman D."/>
            <person name="Pearson M."/>
            <person name="Priest M."/>
            <person name="Roberts A."/>
            <person name="Saif S."/>
            <person name="Shea T."/>
            <person name="Sisk P."/>
            <person name="Stolte C."/>
            <person name="Sykes S."/>
            <person name="Wortman J."/>
            <person name="Nusbaum C."/>
            <person name="Birren B."/>
        </authorList>
    </citation>
    <scope>NUCLEOTIDE SEQUENCE</scope>
    <source>
        <strain evidence="1">ERTm3</strain>
    </source>
</reference>
<protein>
    <submittedName>
        <fullName evidence="1">Uncharacterized protein</fullName>
    </submittedName>
</protein>
<evidence type="ECO:0000313" key="2">
    <source>
        <dbReference type="Proteomes" id="UP000002872"/>
    </source>
</evidence>
<accession>I3EJR3</accession>
<organism evidence="1 2">
    <name type="scientific">Nematocida parisii (strain ERTm3)</name>
    <name type="common">Nematode killer fungus</name>
    <dbReference type="NCBI Taxonomy" id="935791"/>
    <lineage>
        <taxon>Eukaryota</taxon>
        <taxon>Fungi</taxon>
        <taxon>Fungi incertae sedis</taxon>
        <taxon>Microsporidia</taxon>
        <taxon>Nematocida</taxon>
    </lineage>
</organism>
<name>I3EJR3_NEMP3</name>
<dbReference type="OrthoDB" id="756370at2759"/>
<dbReference type="EMBL" id="GL870876">
    <property type="protein sequence ID" value="EIJ89460.1"/>
    <property type="molecule type" value="Genomic_DNA"/>
</dbReference>
<sequence>MECRRINTTVISFDYENSDTLKRNQYLTVINCKLPKKESSISNIFKVERNSHFYYGIITNRSTIIWFSILSTSSYLGEYGVFLNKERTNILYPIINTDNSKQYNENPSESTYALNNESIVIFTTLYIIICTCNKILIYDNNGIIHSEIDLGIDKVSSIYATLCNTYLFINFEKGIISLYSIAKKEFIYRKKHLIGESSVFGNVFRYLRYFTISKNTLIIGRVRDGSILLELSYPEELSAVSTDILQKRVVVGSVTGTIYHTRLDNLQSEFSSVNYL</sequence>
<dbReference type="OMA" id="MECRRIN"/>
<evidence type="ECO:0000313" key="1">
    <source>
        <dbReference type="EMBL" id="EIJ89460.1"/>
    </source>
</evidence>
<dbReference type="HOGENOM" id="CLU_918578_0_0_1"/>
<gene>
    <name evidence="1" type="ORF">NEQG_00230</name>
</gene>
<dbReference type="InParanoid" id="I3EJR3"/>
<keyword evidence="2" id="KW-1185">Reference proteome</keyword>
<dbReference type="AlphaFoldDB" id="I3EJR3"/>